<dbReference type="Gene3D" id="3.40.1090.10">
    <property type="entry name" value="Cytosolic phospholipase A2 catalytic domain"/>
    <property type="match status" value="2"/>
</dbReference>
<dbReference type="Proteomes" id="UP000198675">
    <property type="component" value="Chromosome I"/>
</dbReference>
<dbReference type="RefSeq" id="WP_017679299.1">
    <property type="nucleotide sequence ID" value="NZ_LT629797.1"/>
</dbReference>
<keyword evidence="3 4" id="KW-0443">Lipid metabolism</keyword>
<dbReference type="GO" id="GO:0016042">
    <property type="term" value="P:lipid catabolic process"/>
    <property type="evidence" value="ECO:0007669"/>
    <property type="project" value="UniProtKB-UniRule"/>
</dbReference>
<comment type="caution">
    <text evidence="4">Lacks conserved residue(s) required for the propagation of feature annotation.</text>
</comment>
<dbReference type="PROSITE" id="PS51635">
    <property type="entry name" value="PNPLA"/>
    <property type="match status" value="1"/>
</dbReference>
<reference evidence="7" key="1">
    <citation type="submission" date="2016-10" db="EMBL/GenBank/DDBJ databases">
        <authorList>
            <person name="Varghese N."/>
            <person name="Submissions S."/>
        </authorList>
    </citation>
    <scope>NUCLEOTIDE SEQUENCE [LARGE SCALE GENOMIC DNA]</scope>
    <source>
        <strain evidence="7">KCTC 32246</strain>
    </source>
</reference>
<keyword evidence="2 4" id="KW-0442">Lipid degradation</keyword>
<evidence type="ECO:0000256" key="2">
    <source>
        <dbReference type="ARBA" id="ARBA00022963"/>
    </source>
</evidence>
<keyword evidence="1 4" id="KW-0378">Hydrolase</keyword>
<proteinExistence type="predicted"/>
<feature type="domain" description="PNPLA" evidence="5">
    <location>
        <begin position="7"/>
        <end position="173"/>
    </location>
</feature>
<name>A0A1H2LSF3_9PSED</name>
<dbReference type="CDD" id="cd07208">
    <property type="entry name" value="Pat_hypo_Ecoli_yjju_like"/>
    <property type="match status" value="1"/>
</dbReference>
<feature type="active site" description="Proton acceptor" evidence="4">
    <location>
        <position position="160"/>
    </location>
</feature>
<evidence type="ECO:0000259" key="5">
    <source>
        <dbReference type="PROSITE" id="PS51635"/>
    </source>
</evidence>
<dbReference type="Pfam" id="PF19890">
    <property type="entry name" value="DUF6363"/>
    <property type="match status" value="1"/>
</dbReference>
<gene>
    <name evidence="6" type="ORF">SAMN05216363_2113</name>
</gene>
<feature type="active site" description="Nucleophile" evidence="4">
    <location>
        <position position="41"/>
    </location>
</feature>
<dbReference type="SUPFAM" id="SSF52151">
    <property type="entry name" value="FabD/lysophospholipase-like"/>
    <property type="match status" value="1"/>
</dbReference>
<accession>A0A1H2LSF3</accession>
<dbReference type="InterPro" id="IPR002641">
    <property type="entry name" value="PNPLA_dom"/>
</dbReference>
<feature type="short sequence motif" description="GXSXG" evidence="4">
    <location>
        <begin position="39"/>
        <end position="43"/>
    </location>
</feature>
<keyword evidence="7" id="KW-1185">Reference proteome</keyword>
<evidence type="ECO:0000256" key="3">
    <source>
        <dbReference type="ARBA" id="ARBA00023098"/>
    </source>
</evidence>
<dbReference type="Pfam" id="PF01734">
    <property type="entry name" value="Patatin"/>
    <property type="match status" value="1"/>
</dbReference>
<evidence type="ECO:0000256" key="4">
    <source>
        <dbReference type="PROSITE-ProRule" id="PRU01161"/>
    </source>
</evidence>
<dbReference type="PANTHER" id="PTHR14226">
    <property type="entry name" value="NEUROPATHY TARGET ESTERASE/SWISS CHEESE D.MELANOGASTER"/>
    <property type="match status" value="1"/>
</dbReference>
<sequence>MTKPSALIVEGGAMRGIFASGVLDAFLEEDYRPFDMAIGVSAGSTNLVGYLAGNHGRSRRILTEYATRREFIDPTRFLRAGHLVDVGWLWEATKNTVPLDVQRFATCGTPLLVVTTEVATGQAHYLQATPENMDQVFPASCALPLVYRAFPTYNGIAMTDGGIADSIPVLEAYRRGARDMTIILSRPLGYRKKASRMPWLTASLMRRHPQLATAMLARAQRYNEALTFIERPPEDCRVRVLAPDLEFPVGRLTRDLGRLQKGYEQGHRAASKMLRCLKSTTAA</sequence>
<dbReference type="PANTHER" id="PTHR14226:SF25">
    <property type="entry name" value="PHOSPHOESTERASE"/>
    <property type="match status" value="1"/>
</dbReference>
<dbReference type="InterPro" id="IPR050301">
    <property type="entry name" value="NTE"/>
</dbReference>
<evidence type="ECO:0000313" key="7">
    <source>
        <dbReference type="Proteomes" id="UP000198675"/>
    </source>
</evidence>
<protein>
    <submittedName>
        <fullName evidence="6">Predicted phospholipase, patatin/cPLA2 family</fullName>
    </submittedName>
</protein>
<evidence type="ECO:0000313" key="6">
    <source>
        <dbReference type="EMBL" id="SDU83772.1"/>
    </source>
</evidence>
<dbReference type="InterPro" id="IPR037483">
    <property type="entry name" value="YjjU-like"/>
</dbReference>
<evidence type="ECO:0000256" key="1">
    <source>
        <dbReference type="ARBA" id="ARBA00022801"/>
    </source>
</evidence>
<dbReference type="EMBL" id="LT629797">
    <property type="protein sequence ID" value="SDU83772.1"/>
    <property type="molecule type" value="Genomic_DNA"/>
</dbReference>
<dbReference type="GO" id="GO:0016787">
    <property type="term" value="F:hydrolase activity"/>
    <property type="evidence" value="ECO:0007669"/>
    <property type="project" value="UniProtKB-UniRule"/>
</dbReference>
<dbReference type="AlphaFoldDB" id="A0A1H2LSF3"/>
<dbReference type="InterPro" id="IPR045943">
    <property type="entry name" value="DUF6363"/>
</dbReference>
<feature type="short sequence motif" description="DGA/G" evidence="4">
    <location>
        <begin position="160"/>
        <end position="162"/>
    </location>
</feature>
<organism evidence="6 7">
    <name type="scientific">Pseudomonas sihuiensis</name>
    <dbReference type="NCBI Taxonomy" id="1274359"/>
    <lineage>
        <taxon>Bacteria</taxon>
        <taxon>Pseudomonadati</taxon>
        <taxon>Pseudomonadota</taxon>
        <taxon>Gammaproteobacteria</taxon>
        <taxon>Pseudomonadales</taxon>
        <taxon>Pseudomonadaceae</taxon>
        <taxon>Pseudomonas</taxon>
    </lineage>
</organism>
<dbReference type="InterPro" id="IPR016035">
    <property type="entry name" value="Acyl_Trfase/lysoPLipase"/>
</dbReference>